<dbReference type="PROSITE" id="PS51257">
    <property type="entry name" value="PROKAR_LIPOPROTEIN"/>
    <property type="match status" value="1"/>
</dbReference>
<accession>A0A6I6MR22</accession>
<dbReference type="EMBL" id="CP047045">
    <property type="protein sequence ID" value="QGZ95888.1"/>
    <property type="molecule type" value="Genomic_DNA"/>
</dbReference>
<proteinExistence type="predicted"/>
<dbReference type="Pfam" id="PF20033">
    <property type="entry name" value="DUF6438"/>
    <property type="match status" value="1"/>
</dbReference>
<evidence type="ECO:0000259" key="2">
    <source>
        <dbReference type="Pfam" id="PF20033"/>
    </source>
</evidence>
<keyword evidence="1" id="KW-0732">Signal</keyword>
<feature type="chain" id="PRO_5026342674" description="DUF6438 domain-containing protein" evidence="1">
    <location>
        <begin position="18"/>
        <end position="168"/>
    </location>
</feature>
<reference evidence="4" key="1">
    <citation type="submission" date="2019-12" db="EMBL/GenBank/DDBJ databases">
        <title>Complete genome of Terracaulis silvestris 0127_4.</title>
        <authorList>
            <person name="Vieira S."/>
            <person name="Riedel T."/>
            <person name="Sproer C."/>
            <person name="Pascual J."/>
            <person name="Boedeker C."/>
            <person name="Overmann J."/>
        </authorList>
    </citation>
    <scope>NUCLEOTIDE SEQUENCE [LARGE SCALE GENOMIC DNA]</scope>
    <source>
        <strain evidence="4">0127_4</strain>
    </source>
</reference>
<dbReference type="Proteomes" id="UP000431269">
    <property type="component" value="Chromosome"/>
</dbReference>
<name>A0A6I6MR22_9CAUL</name>
<organism evidence="3 4">
    <name type="scientific">Terricaulis silvestris</name>
    <dbReference type="NCBI Taxonomy" id="2686094"/>
    <lineage>
        <taxon>Bacteria</taxon>
        <taxon>Pseudomonadati</taxon>
        <taxon>Pseudomonadota</taxon>
        <taxon>Alphaproteobacteria</taxon>
        <taxon>Caulobacterales</taxon>
        <taxon>Caulobacteraceae</taxon>
        <taxon>Terricaulis</taxon>
    </lineage>
</organism>
<gene>
    <name evidence="3" type="ORF">DSM104635_02743</name>
</gene>
<feature type="domain" description="DUF6438" evidence="2">
    <location>
        <begin position="33"/>
        <end position="147"/>
    </location>
</feature>
<evidence type="ECO:0000313" key="4">
    <source>
        <dbReference type="Proteomes" id="UP000431269"/>
    </source>
</evidence>
<evidence type="ECO:0000313" key="3">
    <source>
        <dbReference type="EMBL" id="QGZ95888.1"/>
    </source>
</evidence>
<dbReference type="RefSeq" id="WP_158766713.1">
    <property type="nucleotide sequence ID" value="NZ_CP047045.1"/>
</dbReference>
<dbReference type="AlphaFoldDB" id="A0A6I6MR22"/>
<sequence>MNLRRGLLGFFAAAVLAACTTPGAPPPGSGPVRITLERSVCFGFCPDYTVTITDEGQVTYDGRRFVNVAGRQTAAIPAADVERLLARFDAVGFDRLQDEYRAHVTDLPTYIVTLERNGRTKRVLDYGGTGAGMPEAVRDLQAEIDRTANTARWVLRDGQPVRTPGPGH</sequence>
<protein>
    <recommendedName>
        <fullName evidence="2">DUF6438 domain-containing protein</fullName>
    </recommendedName>
</protein>
<feature type="signal peptide" evidence="1">
    <location>
        <begin position="1"/>
        <end position="17"/>
    </location>
</feature>
<dbReference type="InterPro" id="IPR045497">
    <property type="entry name" value="DUF6438"/>
</dbReference>
<keyword evidence="4" id="KW-1185">Reference proteome</keyword>
<dbReference type="KEGG" id="tsv:DSM104635_02743"/>
<evidence type="ECO:0000256" key="1">
    <source>
        <dbReference type="SAM" id="SignalP"/>
    </source>
</evidence>